<dbReference type="InterPro" id="IPR001792">
    <property type="entry name" value="Acylphosphatase-like_dom"/>
</dbReference>
<evidence type="ECO:0000313" key="11">
    <source>
        <dbReference type="EMBL" id="SDO26923.1"/>
    </source>
</evidence>
<dbReference type="PANTHER" id="PTHR47268:SF4">
    <property type="entry name" value="ACYLPHOSPHATASE"/>
    <property type="match status" value="1"/>
</dbReference>
<evidence type="ECO:0000256" key="7">
    <source>
        <dbReference type="PROSITE-ProRule" id="PRU00520"/>
    </source>
</evidence>
<keyword evidence="6" id="KW-0802">TPR repeat</keyword>
<dbReference type="EC" id="3.6.1.7" evidence="2"/>
<evidence type="ECO:0000256" key="6">
    <source>
        <dbReference type="PROSITE-ProRule" id="PRU00339"/>
    </source>
</evidence>
<dbReference type="GO" id="GO:0003998">
    <property type="term" value="F:acylphosphatase activity"/>
    <property type="evidence" value="ECO:0007669"/>
    <property type="project" value="UniProtKB-EC"/>
</dbReference>
<evidence type="ECO:0000256" key="4">
    <source>
        <dbReference type="ARBA" id="ARBA00032904"/>
    </source>
</evidence>
<dbReference type="AlphaFoldDB" id="A0A1H0I6E5"/>
<dbReference type="SUPFAM" id="SSF48452">
    <property type="entry name" value="TPR-like"/>
    <property type="match status" value="1"/>
</dbReference>
<dbReference type="Pfam" id="PF14559">
    <property type="entry name" value="TPR_19"/>
    <property type="match status" value="1"/>
</dbReference>
<dbReference type="PROSITE" id="PS50005">
    <property type="entry name" value="TPR"/>
    <property type="match status" value="1"/>
</dbReference>
<feature type="region of interest" description="Disordered" evidence="9">
    <location>
        <begin position="1"/>
        <end position="31"/>
    </location>
</feature>
<comment type="caution">
    <text evidence="7">Lacks conserved residue(s) required for the propagation of feature annotation.</text>
</comment>
<comment type="similarity">
    <text evidence="1 8">Belongs to the acylphosphatase family.</text>
</comment>
<dbReference type="EMBL" id="FNII01000018">
    <property type="protein sequence ID" value="SDO26923.1"/>
    <property type="molecule type" value="Genomic_DNA"/>
</dbReference>
<dbReference type="InterPro" id="IPR017968">
    <property type="entry name" value="Acylphosphatase_CS"/>
</dbReference>
<dbReference type="PROSITE" id="PS00151">
    <property type="entry name" value="ACYLPHOSPHATASE_2"/>
    <property type="match status" value="1"/>
</dbReference>
<gene>
    <name evidence="11" type="ORF">SAMN04487951_11861</name>
</gene>
<dbReference type="InterPro" id="IPR036046">
    <property type="entry name" value="Acylphosphatase-like_dom_sf"/>
</dbReference>
<organism evidence="11 12">
    <name type="scientific">Vreelandella arcis</name>
    <dbReference type="NCBI Taxonomy" id="416873"/>
    <lineage>
        <taxon>Bacteria</taxon>
        <taxon>Pseudomonadati</taxon>
        <taxon>Pseudomonadota</taxon>
        <taxon>Gammaproteobacteria</taxon>
        <taxon>Oceanospirillales</taxon>
        <taxon>Halomonadaceae</taxon>
        <taxon>Vreelandella</taxon>
    </lineage>
</organism>
<dbReference type="Gene3D" id="1.25.40.10">
    <property type="entry name" value="Tetratricopeptide repeat domain"/>
    <property type="match status" value="1"/>
</dbReference>
<dbReference type="SUPFAM" id="SSF54975">
    <property type="entry name" value="Acylphosphatase/BLUF domain-like"/>
    <property type="match status" value="1"/>
</dbReference>
<proteinExistence type="inferred from homology"/>
<reference evidence="12" key="1">
    <citation type="submission" date="2016-10" db="EMBL/GenBank/DDBJ databases">
        <authorList>
            <person name="Varghese N."/>
            <person name="Submissions S."/>
        </authorList>
    </citation>
    <scope>NUCLEOTIDE SEQUENCE [LARGE SCALE GENOMIC DNA]</scope>
    <source>
        <strain evidence="12">CGMCC 1.6494</strain>
    </source>
</reference>
<evidence type="ECO:0000256" key="9">
    <source>
        <dbReference type="SAM" id="MobiDB-lite"/>
    </source>
</evidence>
<evidence type="ECO:0000256" key="1">
    <source>
        <dbReference type="ARBA" id="ARBA00005614"/>
    </source>
</evidence>
<dbReference type="Proteomes" id="UP000199677">
    <property type="component" value="Unassembled WGS sequence"/>
</dbReference>
<dbReference type="Pfam" id="PF00708">
    <property type="entry name" value="Acylphosphatase"/>
    <property type="match status" value="1"/>
</dbReference>
<feature type="domain" description="Acylphosphatase-like" evidence="10">
    <location>
        <begin position="320"/>
        <end position="406"/>
    </location>
</feature>
<feature type="repeat" description="TPR" evidence="6">
    <location>
        <begin position="97"/>
        <end position="130"/>
    </location>
</feature>
<comment type="catalytic activity">
    <reaction evidence="5">
        <text>an acyl phosphate + H2O = a carboxylate + phosphate + H(+)</text>
        <dbReference type="Rhea" id="RHEA:14965"/>
        <dbReference type="ChEBI" id="CHEBI:15377"/>
        <dbReference type="ChEBI" id="CHEBI:15378"/>
        <dbReference type="ChEBI" id="CHEBI:29067"/>
        <dbReference type="ChEBI" id="CHEBI:43474"/>
        <dbReference type="ChEBI" id="CHEBI:59918"/>
        <dbReference type="EC" id="3.6.1.7"/>
    </reaction>
</comment>
<dbReference type="Gene3D" id="3.30.70.100">
    <property type="match status" value="1"/>
</dbReference>
<dbReference type="STRING" id="416873.SAMN04487951_11861"/>
<dbReference type="InterPro" id="IPR011990">
    <property type="entry name" value="TPR-like_helical_dom_sf"/>
</dbReference>
<dbReference type="InterPro" id="IPR020456">
    <property type="entry name" value="Acylphosphatase"/>
</dbReference>
<evidence type="ECO:0000256" key="3">
    <source>
        <dbReference type="ARBA" id="ARBA00015991"/>
    </source>
</evidence>
<protein>
    <recommendedName>
        <fullName evidence="3">Acylphosphatase</fullName>
        <ecNumber evidence="2">3.6.1.7</ecNumber>
    </recommendedName>
    <alternativeName>
        <fullName evidence="4">Acylphosphate phosphohydrolase</fullName>
    </alternativeName>
</protein>
<sequence length="408" mass="44881">MARTSKKSPNTARQRRQAAMPPSPLAQQSHQQLDNIRTALAHEQTELAVTLLAKLQQSDPANPQALLLAGTLQMQHGKPQEALSSLLSASYQLPNQPEVFERLARLHAQLGQNRAALSAMHHLVALRPNNAQGLFQLAAMYHEAGYPTQGNVWARRALLKRPFIVINAEREEKLRVLVLRSAAASQWRFDAQQFRYALVQGHRHLPGGLDAAHITRVELFVDTLENTPELLRKLPAVDVVLNIIEDTYANHAALRMASHVADRLKRSLIHSAELVDEVDGTDQQAELAHARLCEKAGVAPWAFELPTPPKKDMAPETLLTLHLAITGTVQGVGYQQWLADELTQRELAGWVRNLADGSVEAVVHGTLEHLQPLCDAVPSGPEDADVTGLNVTPWEGDIPEGVAILETL</sequence>
<evidence type="ECO:0000256" key="5">
    <source>
        <dbReference type="ARBA" id="ARBA00047645"/>
    </source>
</evidence>
<evidence type="ECO:0000259" key="10">
    <source>
        <dbReference type="PROSITE" id="PS51160"/>
    </source>
</evidence>
<evidence type="ECO:0000256" key="2">
    <source>
        <dbReference type="ARBA" id="ARBA00012150"/>
    </source>
</evidence>
<dbReference type="InterPro" id="IPR019734">
    <property type="entry name" value="TPR_rpt"/>
</dbReference>
<dbReference type="PROSITE" id="PS51160">
    <property type="entry name" value="ACYLPHOSPHATASE_3"/>
    <property type="match status" value="1"/>
</dbReference>
<dbReference type="PANTHER" id="PTHR47268">
    <property type="entry name" value="ACYLPHOSPHATASE"/>
    <property type="match status" value="1"/>
</dbReference>
<name>A0A1H0I6E5_9GAMM</name>
<accession>A0A1H0I6E5</accession>
<evidence type="ECO:0000313" key="12">
    <source>
        <dbReference type="Proteomes" id="UP000199677"/>
    </source>
</evidence>
<evidence type="ECO:0000256" key="8">
    <source>
        <dbReference type="RuleBase" id="RU004168"/>
    </source>
</evidence>
<keyword evidence="12" id="KW-1185">Reference proteome</keyword>
<dbReference type="RefSeq" id="WP_211605178.1">
    <property type="nucleotide sequence ID" value="NZ_FNII01000018.1"/>
</dbReference>